<organism evidence="1 2">
    <name type="scientific">Panagrolaimus sp. JU765</name>
    <dbReference type="NCBI Taxonomy" id="591449"/>
    <lineage>
        <taxon>Eukaryota</taxon>
        <taxon>Metazoa</taxon>
        <taxon>Ecdysozoa</taxon>
        <taxon>Nematoda</taxon>
        <taxon>Chromadorea</taxon>
        <taxon>Rhabditida</taxon>
        <taxon>Tylenchina</taxon>
        <taxon>Panagrolaimomorpha</taxon>
        <taxon>Panagrolaimoidea</taxon>
        <taxon>Panagrolaimidae</taxon>
        <taxon>Panagrolaimus</taxon>
    </lineage>
</organism>
<evidence type="ECO:0000313" key="1">
    <source>
        <dbReference type="Proteomes" id="UP000887576"/>
    </source>
</evidence>
<protein>
    <submittedName>
        <fullName evidence="2">Ig-like domain-containing protein</fullName>
    </submittedName>
</protein>
<sequence>KDGKPLTDTRYKTSYDESNGILKLTIAQAEQDDKSRITIKAENKWGSSETSASIGVTTKRPMAKPQFLSELAPIQVAEGDSLNAKVIITGDPKPIAKWYINNQMVAQTEDTELKEENGVYSMTIHGCTTDMTGKIKVIAVNRMGEITTEGKLTVIQPVPVEFETCLCDATCREGDTLKLKAVLLGEPKPDVTWFVNGKKLEESQNIKIHADQGTYTVTIKDITTDYSGKVVCEAVNEFGKASSEASLLVLPRGEPPDFIEWLSNIRARQGSSVTHKVVFTGDPKPILTWYINNKEVKDGLEGITIKTDDKTSILTIKNFNPEKHVGEIICKAENDAGE</sequence>
<dbReference type="Proteomes" id="UP000887576">
    <property type="component" value="Unplaced"/>
</dbReference>
<reference evidence="2" key="1">
    <citation type="submission" date="2022-11" db="UniProtKB">
        <authorList>
            <consortium name="WormBaseParasite"/>
        </authorList>
    </citation>
    <scope>IDENTIFICATION</scope>
</reference>
<name>A0AC34R9S7_9BILA</name>
<accession>A0AC34R9S7</accession>
<evidence type="ECO:0000313" key="2">
    <source>
        <dbReference type="WBParaSite" id="JU765_v2.g493.t1"/>
    </source>
</evidence>
<dbReference type="WBParaSite" id="JU765_v2.g493.t1">
    <property type="protein sequence ID" value="JU765_v2.g493.t1"/>
    <property type="gene ID" value="JU765_v2.g493"/>
</dbReference>
<proteinExistence type="predicted"/>